<comment type="caution">
    <text evidence="2">The sequence shown here is derived from an EMBL/GenBank/DDBJ whole genome shotgun (WGS) entry which is preliminary data.</text>
</comment>
<feature type="region of interest" description="Disordered" evidence="1">
    <location>
        <begin position="804"/>
        <end position="829"/>
    </location>
</feature>
<gene>
    <name evidence="2" type="ORF">AAFC00_000179</name>
</gene>
<evidence type="ECO:0008006" key="4">
    <source>
        <dbReference type="Google" id="ProtNLM"/>
    </source>
</evidence>
<accession>A0ABR3P206</accession>
<dbReference type="EMBL" id="JBFMKM010000018">
    <property type="protein sequence ID" value="KAL1296704.1"/>
    <property type="molecule type" value="Genomic_DNA"/>
</dbReference>
<dbReference type="PANTHER" id="PTHR37542">
    <property type="entry name" value="HELO DOMAIN-CONTAINING PROTEIN-RELATED"/>
    <property type="match status" value="1"/>
</dbReference>
<evidence type="ECO:0000313" key="3">
    <source>
        <dbReference type="Proteomes" id="UP001562354"/>
    </source>
</evidence>
<name>A0ABR3P206_9PEZI</name>
<organism evidence="2 3">
    <name type="scientific">Neodothiora populina</name>
    <dbReference type="NCBI Taxonomy" id="2781224"/>
    <lineage>
        <taxon>Eukaryota</taxon>
        <taxon>Fungi</taxon>
        <taxon>Dikarya</taxon>
        <taxon>Ascomycota</taxon>
        <taxon>Pezizomycotina</taxon>
        <taxon>Dothideomycetes</taxon>
        <taxon>Dothideomycetidae</taxon>
        <taxon>Dothideales</taxon>
        <taxon>Dothioraceae</taxon>
        <taxon>Neodothiora</taxon>
    </lineage>
</organism>
<keyword evidence="3" id="KW-1185">Reference proteome</keyword>
<protein>
    <recommendedName>
        <fullName evidence="4">Protein kinase domain-containing protein</fullName>
    </recommendedName>
</protein>
<evidence type="ECO:0000313" key="2">
    <source>
        <dbReference type="EMBL" id="KAL1296704.1"/>
    </source>
</evidence>
<proteinExistence type="predicted"/>
<feature type="compositionally biased region" description="Low complexity" evidence="1">
    <location>
        <begin position="889"/>
        <end position="913"/>
    </location>
</feature>
<feature type="compositionally biased region" description="Acidic residues" evidence="1">
    <location>
        <begin position="930"/>
        <end position="939"/>
    </location>
</feature>
<dbReference type="GeneID" id="95973882"/>
<sequence length="1287" mass="140748">MQSISHFAGDLTLLYTETKKKALNSTGKHETIPALSHLDRRLRIQKDRLVTWGLEWTDQEKGSGGDIDASVAEAGMTETVTSVLGNIQEVLEQAENIKSSVSAWSTPEKSTLSASDETKYGELLKDLSSSIDILYEISTTRRAIAAGSHPTFSSDRYEDEYAPGTIVSGTTHRKQPLRSPSFAASELTLVNPAFARPNLSPYAGLPASLNPQALELPAEAPPPYDTFGVPSATRMIGRLIKPLAPESVQAALPSSSHEAYVLVEYANYDSLYHATGVPPPLQRLEGLAAALAAIQAKQQQSLILLGYFEDPSQPRIGLVYDFLGAIHDRSRVDQLVPVSLLNLVQTANKGGKPADVANATPFLEDRFKVALRVAENLRDLHVEGYSHGNLNSGSVVFFRQGQSSQLRRGELHRPTLSAFDMFSRTRVERTNDAPTMNITRHPLDHNGDQSYIKAVQFDLYGLALLLLEIGLWVPLHDLYKAKYTLKDFKLRIEKIWVPRLAAKCGSLYMRAVQTCLRLSDDPEIDKINPDVIYENIIRRLKRCCYLDEDEMIMPETDMVTPQDQVALWHNLTSNRPLQGQMQKHVPKTSNTLSTPAMSSAFSTRSTSTIRDEPDVADRTASATRGITSRGSTVEKPPVPFREYRQKVVFVQRRWRECCRHIRERRNRPAASDRSTDILHGGPHLERRFSATEARRSSESLRRCQVFPIKLPQPALDDWHTNLGMRLSRIVERALKDSSESSSIDLVGLGHDLCSAKPTILVTCASTARVKAALKRKFDYDRSMFDLKVRKGRIALARGSRARDKLASRTNSIGGDNDDGESDDAAPLNPYFQQRPLCGASIGAYLPSYGHLDPVSYGGVVMVERGGQVKPYGMSVHHMLDPPEGDDGDNSAMSSSTNTNTDLDESSSISSTLESSEEDSDEDGGYVSSDFESDISDDETGVAAGHGRASHRAEAGDKAGVTIDMSPAIQVTQPAFRDAWDMQLHADDAPLEELDEDHLASYRLGSVFASSGLRRVTRGGMRHEIDWALIELDPPRLQNYNLVQGGRRYYSDASSGTDACNKVTVQPDLKTPVCRQEGVYGPKDDLYPMNIVASQELAGLDVQCFGRTSGLARGTINAYMSFVKIRGRRTFSACWSVMGGFGVGGDSGAWVLDNRTAGLCGHVLAESNGMAYLCSMQVLFEDMKATLGASAIYLPGGESNAVVTKGAVIVHGDTRSTATQSGPTTALEADIAGSIAGLEITRDGAGAKSQSLSARRSRYTGVNGKAIKGKSSHCVRLGQGRQETAVRT</sequence>
<feature type="region of interest" description="Disordered" evidence="1">
    <location>
        <begin position="872"/>
        <end position="960"/>
    </location>
</feature>
<reference evidence="2 3" key="1">
    <citation type="submission" date="2024-07" db="EMBL/GenBank/DDBJ databases">
        <title>Draft sequence of the Neodothiora populina.</title>
        <authorList>
            <person name="Drown D.D."/>
            <person name="Schuette U.S."/>
            <person name="Buechlein A.B."/>
            <person name="Rusch D.R."/>
            <person name="Winton L.W."/>
            <person name="Adams G.A."/>
        </authorList>
    </citation>
    <scope>NUCLEOTIDE SEQUENCE [LARGE SCALE GENOMIC DNA]</scope>
    <source>
        <strain evidence="2 3">CPC 39397</strain>
    </source>
</reference>
<dbReference type="PANTHER" id="PTHR37542:SF2">
    <property type="entry name" value="PROTEIN KINASE DOMAIN-CONTAINING PROTEIN"/>
    <property type="match status" value="1"/>
</dbReference>
<dbReference type="RefSeq" id="XP_069196386.1">
    <property type="nucleotide sequence ID" value="XM_069341071.1"/>
</dbReference>
<feature type="compositionally biased region" description="Polar residues" evidence="1">
    <location>
        <begin position="620"/>
        <end position="631"/>
    </location>
</feature>
<dbReference type="Proteomes" id="UP001562354">
    <property type="component" value="Unassembled WGS sequence"/>
</dbReference>
<feature type="region of interest" description="Disordered" evidence="1">
    <location>
        <begin position="587"/>
        <end position="633"/>
    </location>
</feature>
<evidence type="ECO:0000256" key="1">
    <source>
        <dbReference type="SAM" id="MobiDB-lite"/>
    </source>
</evidence>
<feature type="compositionally biased region" description="Acidic residues" evidence="1">
    <location>
        <begin position="914"/>
        <end position="923"/>
    </location>
</feature>
<feature type="compositionally biased region" description="Polar residues" evidence="1">
    <location>
        <begin position="587"/>
        <end position="608"/>
    </location>
</feature>